<reference evidence="1 2" key="1">
    <citation type="submission" date="2009-04" db="EMBL/GenBank/DDBJ databases">
        <authorList>
            <person name="Sebastian Y."/>
            <person name="Madupu R."/>
            <person name="Durkin A.S."/>
            <person name="Torralba M."/>
            <person name="Methe B."/>
            <person name="Sutton G.G."/>
            <person name="Strausberg R.L."/>
            <person name="Nelson K.E."/>
        </authorList>
    </citation>
    <scope>NUCLEOTIDE SEQUENCE [LARGE SCALE GENOMIC DNA]</scope>
    <source>
        <strain evidence="2">ATCC 35406 / DSM 24491 / JCM 8526 / CCUG 16442 / BCRC 14492 / NCTC 13058 / HG 370</strain>
    </source>
</reference>
<protein>
    <submittedName>
        <fullName evidence="1">Uncharacterized protein</fullName>
    </submittedName>
</protein>
<name>C3JCT9_POREA</name>
<gene>
    <name evidence="1" type="ORF">POREN0001_1959</name>
</gene>
<dbReference type="STRING" id="553175.POREN0001_1959"/>
<comment type="caution">
    <text evidence="1">The sequence shown here is derived from an EMBL/GenBank/DDBJ whole genome shotgun (WGS) entry which is preliminary data.</text>
</comment>
<sequence length="43" mass="4982">MHSLFVSMGEYVPYNLMVDLSLPHCEQKLFCCVRVCTFVEPSK</sequence>
<proteinExistence type="predicted"/>
<evidence type="ECO:0000313" key="2">
    <source>
        <dbReference type="Proteomes" id="UP000004295"/>
    </source>
</evidence>
<organism evidence="1 2">
    <name type="scientific">Porphyromonas endodontalis (strain ATCC 35406 / DSM 24491 / JCM 8526 / CCUG 16442 / BCRC 14492 / NCTC 13058 / HG 370)</name>
    <name type="common">Bacteroides endodontalis</name>
    <dbReference type="NCBI Taxonomy" id="553175"/>
    <lineage>
        <taxon>Bacteria</taxon>
        <taxon>Pseudomonadati</taxon>
        <taxon>Bacteroidota</taxon>
        <taxon>Bacteroidia</taxon>
        <taxon>Bacteroidales</taxon>
        <taxon>Porphyromonadaceae</taxon>
        <taxon>Porphyromonas</taxon>
    </lineage>
</organism>
<keyword evidence="2" id="KW-1185">Reference proteome</keyword>
<dbReference type="EMBL" id="ACNN01000035">
    <property type="protein sequence ID" value="EEN82050.1"/>
    <property type="molecule type" value="Genomic_DNA"/>
</dbReference>
<accession>C3JCT9</accession>
<dbReference type="AlphaFoldDB" id="C3JCT9"/>
<dbReference type="Proteomes" id="UP000004295">
    <property type="component" value="Unassembled WGS sequence"/>
</dbReference>
<evidence type="ECO:0000313" key="1">
    <source>
        <dbReference type="EMBL" id="EEN82050.1"/>
    </source>
</evidence>